<evidence type="ECO:0000256" key="5">
    <source>
        <dbReference type="ARBA" id="ARBA00022824"/>
    </source>
</evidence>
<gene>
    <name evidence="16" type="primary">TAB1</name>
    <name evidence="16" type="synonym">LOC109885531</name>
</gene>
<dbReference type="SMART" id="SM00332">
    <property type="entry name" value="PP2Cc"/>
    <property type="match status" value="1"/>
</dbReference>
<dbReference type="SUPFAM" id="SSF81606">
    <property type="entry name" value="PP2C-like"/>
    <property type="match status" value="1"/>
</dbReference>
<keyword evidence="17" id="KW-1185">Reference proteome</keyword>
<dbReference type="InterPro" id="IPR001932">
    <property type="entry name" value="PPM-type_phosphatase-like_dom"/>
</dbReference>
<dbReference type="CDD" id="cd00143">
    <property type="entry name" value="PP2Cc"/>
    <property type="match status" value="1"/>
</dbReference>
<dbReference type="Proteomes" id="UP000694557">
    <property type="component" value="Unassembled WGS sequence"/>
</dbReference>
<dbReference type="InterPro" id="IPR015655">
    <property type="entry name" value="PP2C"/>
</dbReference>
<comment type="subunit">
    <text evidence="10">Interacts with XIAP and BIRC7. Interacts with TRAF6 and MAP3K7; during IL-1 signaling. Identified in the TRIKA2 complex composed of MAP3K7, TAB1 and TAB2. Interacts with TRAF6 and MAPK14; these interactions allow MAPK14 autophosphorylation. Interacts with STING1; interaction takes place following cGAMP activation and promotes TAB1 recruitment to the endoplasmic reticulum, triggering MAP3K7/TAK1 activation and STING1 phosphorylation.</text>
</comment>
<dbReference type="PANTHER" id="PTHR13832:SF533">
    <property type="entry name" value="TGF-BETA-ACTIVATED KINASE 1 AND MAP3K7-BINDING PROTEIN 1"/>
    <property type="match status" value="1"/>
</dbReference>
<evidence type="ECO:0000256" key="1">
    <source>
        <dbReference type="ARBA" id="ARBA00004397"/>
    </source>
</evidence>
<dbReference type="AlphaFoldDB" id="A0A8C7KCB5"/>
<evidence type="ECO:0000256" key="6">
    <source>
        <dbReference type="ARBA" id="ARBA00022843"/>
    </source>
</evidence>
<dbReference type="FunFam" id="3.60.40.10:FF:000014">
    <property type="entry name" value="TGF-beta-activated kinase 1 and MAP3K7-binding protein 1-like"/>
    <property type="match status" value="1"/>
</dbReference>
<dbReference type="GO" id="GO:0007165">
    <property type="term" value="P:signal transduction"/>
    <property type="evidence" value="ECO:0007669"/>
    <property type="project" value="UniProtKB-ARBA"/>
</dbReference>
<evidence type="ECO:0000256" key="8">
    <source>
        <dbReference type="ARBA" id="ARBA00023180"/>
    </source>
</evidence>
<evidence type="ECO:0000313" key="17">
    <source>
        <dbReference type="Proteomes" id="UP000694557"/>
    </source>
</evidence>
<feature type="region of interest" description="Disordered" evidence="14">
    <location>
        <begin position="370"/>
        <end position="472"/>
    </location>
</feature>
<keyword evidence="7" id="KW-0472">Membrane</keyword>
<feature type="compositionally biased region" description="Low complexity" evidence="14">
    <location>
        <begin position="420"/>
        <end position="447"/>
    </location>
</feature>
<dbReference type="GeneTree" id="ENSGT00510000048276"/>
<evidence type="ECO:0000256" key="7">
    <source>
        <dbReference type="ARBA" id="ARBA00023136"/>
    </source>
</evidence>
<sequence>MASQRRQMMQSHQSWTDDLPLCQMCGVGTAPNCTYGPDGKDTQSHPNEDGHFRFRGEEGCFLYGVFNGFDGSRVSSFVSQCLTAELLLGQLKSTHTDSDVRRILSQAFDVVEKSYFETIGDALAEKATIISQLPEVSMLSPQSQKLSERLKDLEQEVSGGATAVVALIHNNKLYIANVGTNRALLCKSTSDGQNQVIQIGRPHTTENEDELQRLAGLGLDVSGLRQAALIAGQSSTRRIGDYRVKYNYTDIDLLSAAKNKPIIAEPEIQASQSLEGVTGFLLLMSEGLIKALESAHGPEQANQEMVAMVAAELAQQGSLEAVAQSVVERVKRLHHDVYASGRQRASHCSRHEDMTLLIRTLNYTLADGALTPTQGRWGETPTQGRWGGDAPTQGRWRGDTPTQGRWRGDTPTQGRWRGDTPTQGSQSPTTTLHSTNNQTTQSSSSSSGDGGSLFRQRGSQAVQPDETGRVPPYVDFTQFYRLWGSDHGDFLGTQGASAGLGPQ</sequence>
<dbReference type="GO" id="GO:0005789">
    <property type="term" value="C:endoplasmic reticulum membrane"/>
    <property type="evidence" value="ECO:0007669"/>
    <property type="project" value="UniProtKB-SubCell"/>
</dbReference>
<dbReference type="GO" id="GO:0019209">
    <property type="term" value="F:kinase activator activity"/>
    <property type="evidence" value="ECO:0007669"/>
    <property type="project" value="UniProtKB-ARBA"/>
</dbReference>
<evidence type="ECO:0000256" key="12">
    <source>
        <dbReference type="ARBA" id="ARBA00080486"/>
    </source>
</evidence>
<dbReference type="GO" id="GO:1902533">
    <property type="term" value="P:positive regulation of intracellular signal transduction"/>
    <property type="evidence" value="ECO:0007669"/>
    <property type="project" value="UniProtKB-ARBA"/>
</dbReference>
<keyword evidence="3" id="KW-0963">Cytoplasm</keyword>
<keyword evidence="6" id="KW-0832">Ubl conjugation</keyword>
<feature type="domain" description="PPM-type phosphatase" evidence="15">
    <location>
        <begin position="34"/>
        <end position="361"/>
    </location>
</feature>
<reference evidence="16" key="2">
    <citation type="submission" date="2025-09" db="UniProtKB">
        <authorList>
            <consortium name="Ensembl"/>
        </authorList>
    </citation>
    <scope>IDENTIFICATION</scope>
</reference>
<comment type="subcellular location">
    <subcellularLocation>
        <location evidence="2">Cytoplasm</location>
        <location evidence="2">Cytosol</location>
    </subcellularLocation>
    <subcellularLocation>
        <location evidence="1">Endoplasmic reticulum membrane</location>
        <topology evidence="1">Peripheral membrane protein</topology>
        <orientation evidence="1">Cytoplasmic side</orientation>
    </subcellularLocation>
</comment>
<name>A0A8C7KCB5_ONCKI</name>
<evidence type="ECO:0000256" key="11">
    <source>
        <dbReference type="ARBA" id="ARBA00074232"/>
    </source>
</evidence>
<evidence type="ECO:0000256" key="9">
    <source>
        <dbReference type="ARBA" id="ARBA00057862"/>
    </source>
</evidence>
<protein>
    <recommendedName>
        <fullName evidence="11">TGF-beta-activated kinase 1 and MAP3K7-binding protein 1</fullName>
    </recommendedName>
    <alternativeName>
        <fullName evidence="12">Mitogen-activated protein kinase kinase kinase 7-interacting protein 1</fullName>
    </alternativeName>
    <alternativeName>
        <fullName evidence="13">TGF-beta-activated kinase 1-binding protein 1</fullName>
    </alternativeName>
</protein>
<dbReference type="Pfam" id="PF00481">
    <property type="entry name" value="PP2C"/>
    <property type="match status" value="1"/>
</dbReference>
<dbReference type="GO" id="GO:0004722">
    <property type="term" value="F:protein serine/threonine phosphatase activity"/>
    <property type="evidence" value="ECO:0007669"/>
    <property type="project" value="InterPro"/>
</dbReference>
<keyword evidence="5" id="KW-0256">Endoplasmic reticulum</keyword>
<dbReference type="Gene3D" id="3.60.40.10">
    <property type="entry name" value="PPM-type phosphatase domain"/>
    <property type="match status" value="1"/>
</dbReference>
<evidence type="ECO:0000256" key="14">
    <source>
        <dbReference type="SAM" id="MobiDB-lite"/>
    </source>
</evidence>
<evidence type="ECO:0000256" key="4">
    <source>
        <dbReference type="ARBA" id="ARBA00022553"/>
    </source>
</evidence>
<keyword evidence="4" id="KW-0597">Phosphoprotein</keyword>
<dbReference type="Ensembl" id="ENSOKIT00005107434.1">
    <property type="protein sequence ID" value="ENSOKIP00005100231.1"/>
    <property type="gene ID" value="ENSOKIG00005044035.1"/>
</dbReference>
<dbReference type="GO" id="GO:0005829">
    <property type="term" value="C:cytosol"/>
    <property type="evidence" value="ECO:0007669"/>
    <property type="project" value="UniProtKB-SubCell"/>
</dbReference>
<reference evidence="16" key="1">
    <citation type="submission" date="2025-08" db="UniProtKB">
        <authorList>
            <consortium name="Ensembl"/>
        </authorList>
    </citation>
    <scope>IDENTIFICATION</scope>
</reference>
<comment type="function">
    <text evidence="9">Key adapter protein that plays an essential role in JNK and NF-kappa-B activation and proinflammatory cytokines production in response to stimulation with TLRs and cytokines. Mechanistically, associates with the catalytic domain of MAP3K7/TAK1 to trigger MAP3K7/TAK1 autophosphorylation leading to its full activation. Similarly, associates with MAPK14 and triggers its autophosphorylation and subsequent activation. In turn, MAPK14 phosphorylates TAB1 and inhibits MAP3K7/TAK1 activation in a feedback control mechanism. Also plays a role in recruiting MAPK14 to the TAK1 complex for the phosphorylation of the TAB2 and TAB3 regulatory subunits.</text>
</comment>
<organism evidence="16 17">
    <name type="scientific">Oncorhynchus kisutch</name>
    <name type="common">Coho salmon</name>
    <name type="synonym">Salmo kisutch</name>
    <dbReference type="NCBI Taxonomy" id="8019"/>
    <lineage>
        <taxon>Eukaryota</taxon>
        <taxon>Metazoa</taxon>
        <taxon>Chordata</taxon>
        <taxon>Craniata</taxon>
        <taxon>Vertebrata</taxon>
        <taxon>Euteleostomi</taxon>
        <taxon>Actinopterygii</taxon>
        <taxon>Neopterygii</taxon>
        <taxon>Teleostei</taxon>
        <taxon>Protacanthopterygii</taxon>
        <taxon>Salmoniformes</taxon>
        <taxon>Salmonidae</taxon>
        <taxon>Salmoninae</taxon>
        <taxon>Oncorhynchus</taxon>
    </lineage>
</organism>
<keyword evidence="8" id="KW-0325">Glycoprotein</keyword>
<evidence type="ECO:0000256" key="2">
    <source>
        <dbReference type="ARBA" id="ARBA00004514"/>
    </source>
</evidence>
<dbReference type="InterPro" id="IPR036457">
    <property type="entry name" value="PPM-type-like_dom_sf"/>
</dbReference>
<evidence type="ECO:0000259" key="15">
    <source>
        <dbReference type="PROSITE" id="PS51746"/>
    </source>
</evidence>
<evidence type="ECO:0000256" key="13">
    <source>
        <dbReference type="ARBA" id="ARBA00080658"/>
    </source>
</evidence>
<proteinExistence type="predicted"/>
<dbReference type="PROSITE" id="PS51746">
    <property type="entry name" value="PPM_2"/>
    <property type="match status" value="1"/>
</dbReference>
<evidence type="ECO:0000256" key="10">
    <source>
        <dbReference type="ARBA" id="ARBA00062935"/>
    </source>
</evidence>
<evidence type="ECO:0000256" key="3">
    <source>
        <dbReference type="ARBA" id="ARBA00022490"/>
    </source>
</evidence>
<accession>A0A8C7KCB5</accession>
<evidence type="ECO:0000313" key="16">
    <source>
        <dbReference type="Ensembl" id="ENSOKIP00005100231.1"/>
    </source>
</evidence>
<dbReference type="PANTHER" id="PTHR13832">
    <property type="entry name" value="PROTEIN PHOSPHATASE 2C"/>
    <property type="match status" value="1"/>
</dbReference>